<feature type="domain" description="Mur ligase C-terminal" evidence="11">
    <location>
        <begin position="362"/>
        <end position="481"/>
    </location>
</feature>
<dbReference type="GO" id="GO:0008360">
    <property type="term" value="P:regulation of cell shape"/>
    <property type="evidence" value="ECO:0007669"/>
    <property type="project" value="UniProtKB-KW"/>
</dbReference>
<evidence type="ECO:0000256" key="7">
    <source>
        <dbReference type="ARBA" id="ARBA00022840"/>
    </source>
</evidence>
<evidence type="ECO:0000256" key="8">
    <source>
        <dbReference type="ARBA" id="ARBA00023306"/>
    </source>
</evidence>
<evidence type="ECO:0000256" key="5">
    <source>
        <dbReference type="ARBA" id="ARBA00022618"/>
    </source>
</evidence>
<dbReference type="InterPro" id="IPR018109">
    <property type="entry name" value="Folylpolyglutamate_synth_CS"/>
</dbReference>
<evidence type="ECO:0000259" key="12">
    <source>
        <dbReference type="Pfam" id="PF08245"/>
    </source>
</evidence>
<dbReference type="Pfam" id="PF21799">
    <property type="entry name" value="MurD-like_N"/>
    <property type="match status" value="1"/>
</dbReference>
<keyword evidence="14" id="KW-1185">Reference proteome</keyword>
<keyword evidence="6 9" id="KW-0547">Nucleotide-binding</keyword>
<evidence type="ECO:0000256" key="9">
    <source>
        <dbReference type="HAMAP-Rule" id="MF_00639"/>
    </source>
</evidence>
<dbReference type="InterPro" id="IPR036615">
    <property type="entry name" value="Mur_ligase_C_dom_sf"/>
</dbReference>
<feature type="binding site" evidence="9">
    <location>
        <begin position="154"/>
        <end position="160"/>
    </location>
    <ligand>
        <name>ATP</name>
        <dbReference type="ChEBI" id="CHEBI:30616"/>
    </ligand>
</feature>
<proteinExistence type="inferred from homology"/>
<keyword evidence="5 9" id="KW-0132">Cell division</keyword>
<evidence type="ECO:0000256" key="2">
    <source>
        <dbReference type="ARBA" id="ARBA00004752"/>
    </source>
</evidence>
<dbReference type="SUPFAM" id="SSF51984">
    <property type="entry name" value="MurCD N-terminal domain"/>
    <property type="match status" value="1"/>
</dbReference>
<evidence type="ECO:0000256" key="1">
    <source>
        <dbReference type="ARBA" id="ARBA00004496"/>
    </source>
</evidence>
<dbReference type="GO" id="GO:0071555">
    <property type="term" value="P:cell wall organization"/>
    <property type="evidence" value="ECO:0007669"/>
    <property type="project" value="UniProtKB-KW"/>
</dbReference>
<dbReference type="GO" id="GO:0004326">
    <property type="term" value="F:tetrahydrofolylpolyglutamate synthase activity"/>
    <property type="evidence" value="ECO:0007669"/>
    <property type="project" value="InterPro"/>
</dbReference>
<dbReference type="Gene3D" id="3.40.50.720">
    <property type="entry name" value="NAD(P)-binding Rossmann-like Domain"/>
    <property type="match status" value="1"/>
</dbReference>
<organism evidence="13 14">
    <name type="scientific">Leucobacter edaphi</name>
    <dbReference type="NCBI Taxonomy" id="2796472"/>
    <lineage>
        <taxon>Bacteria</taxon>
        <taxon>Bacillati</taxon>
        <taxon>Actinomycetota</taxon>
        <taxon>Actinomycetes</taxon>
        <taxon>Micrococcales</taxon>
        <taxon>Microbacteriaceae</taxon>
        <taxon>Leucobacter</taxon>
    </lineage>
</organism>
<dbReference type="AlphaFoldDB" id="A0A934QCW9"/>
<dbReference type="PROSITE" id="PS01011">
    <property type="entry name" value="FOLYLPOLYGLU_SYNT_1"/>
    <property type="match status" value="1"/>
</dbReference>
<keyword evidence="4 9" id="KW-0436">Ligase</keyword>
<dbReference type="GO" id="GO:0008764">
    <property type="term" value="F:UDP-N-acetylmuramoylalanine-D-glutamate ligase activity"/>
    <property type="evidence" value="ECO:0007669"/>
    <property type="project" value="UniProtKB-UniRule"/>
</dbReference>
<dbReference type="InterPro" id="IPR004101">
    <property type="entry name" value="Mur_ligase_C"/>
</dbReference>
<comment type="caution">
    <text evidence="13">The sequence shown here is derived from an EMBL/GenBank/DDBJ whole genome shotgun (WGS) entry which is preliminary data.</text>
</comment>
<dbReference type="PANTHER" id="PTHR43692:SF1">
    <property type="entry name" value="UDP-N-ACETYLMURAMOYLALANINE--D-GLUTAMATE LIGASE"/>
    <property type="match status" value="1"/>
</dbReference>
<dbReference type="HAMAP" id="MF_00639">
    <property type="entry name" value="MurD"/>
    <property type="match status" value="1"/>
</dbReference>
<evidence type="ECO:0000313" key="13">
    <source>
        <dbReference type="EMBL" id="MBK0421510.1"/>
    </source>
</evidence>
<dbReference type="GO" id="GO:0005524">
    <property type="term" value="F:ATP binding"/>
    <property type="evidence" value="ECO:0007669"/>
    <property type="project" value="UniProtKB-UniRule"/>
</dbReference>
<dbReference type="InterPro" id="IPR036565">
    <property type="entry name" value="Mur-like_cat_sf"/>
</dbReference>
<keyword evidence="9 10" id="KW-0133">Cell shape</keyword>
<comment type="subcellular location">
    <subcellularLocation>
        <location evidence="1 9 10">Cytoplasm</location>
    </subcellularLocation>
</comment>
<dbReference type="NCBIfam" id="TIGR01087">
    <property type="entry name" value="murD"/>
    <property type="match status" value="1"/>
</dbReference>
<dbReference type="GO" id="GO:0005737">
    <property type="term" value="C:cytoplasm"/>
    <property type="evidence" value="ECO:0007669"/>
    <property type="project" value="UniProtKB-SubCell"/>
</dbReference>
<evidence type="ECO:0000259" key="11">
    <source>
        <dbReference type="Pfam" id="PF02875"/>
    </source>
</evidence>
<keyword evidence="3 9" id="KW-0963">Cytoplasm</keyword>
<comment type="catalytic activity">
    <reaction evidence="9 10">
        <text>UDP-N-acetyl-alpha-D-muramoyl-L-alanine + D-glutamate + ATP = UDP-N-acetyl-alpha-D-muramoyl-L-alanyl-D-glutamate + ADP + phosphate + H(+)</text>
        <dbReference type="Rhea" id="RHEA:16429"/>
        <dbReference type="ChEBI" id="CHEBI:15378"/>
        <dbReference type="ChEBI" id="CHEBI:29986"/>
        <dbReference type="ChEBI" id="CHEBI:30616"/>
        <dbReference type="ChEBI" id="CHEBI:43474"/>
        <dbReference type="ChEBI" id="CHEBI:83898"/>
        <dbReference type="ChEBI" id="CHEBI:83900"/>
        <dbReference type="ChEBI" id="CHEBI:456216"/>
        <dbReference type="EC" id="6.3.2.9"/>
    </reaction>
</comment>
<dbReference type="InterPro" id="IPR005762">
    <property type="entry name" value="MurD"/>
</dbReference>
<reference evidence="13" key="1">
    <citation type="submission" date="2020-12" db="EMBL/GenBank/DDBJ databases">
        <title>Leucobacter sp. CAS2, isolated from Chromium sludge.</title>
        <authorList>
            <person name="Xu Z."/>
        </authorList>
    </citation>
    <scope>NUCLEOTIDE SEQUENCE</scope>
    <source>
        <strain evidence="13">CSA2</strain>
    </source>
</reference>
<dbReference type="RefSeq" id="WP_200131719.1">
    <property type="nucleotide sequence ID" value="NZ_JAEHOI010000004.1"/>
</dbReference>
<dbReference type="GO" id="GO:0051301">
    <property type="term" value="P:cell division"/>
    <property type="evidence" value="ECO:0007669"/>
    <property type="project" value="UniProtKB-KW"/>
</dbReference>
<dbReference type="Pfam" id="PF08245">
    <property type="entry name" value="Mur_ligase_M"/>
    <property type="match status" value="1"/>
</dbReference>
<comment type="function">
    <text evidence="9 10">Cell wall formation. Catalyzes the addition of glutamate to the nucleotide precursor UDP-N-acetylmuramoyl-L-alanine (UMA).</text>
</comment>
<dbReference type="GO" id="GO:0009252">
    <property type="term" value="P:peptidoglycan biosynthetic process"/>
    <property type="evidence" value="ECO:0007669"/>
    <property type="project" value="UniProtKB-UniRule"/>
</dbReference>
<dbReference type="EMBL" id="JAEHOI010000004">
    <property type="protein sequence ID" value="MBK0421510.1"/>
    <property type="molecule type" value="Genomic_DNA"/>
</dbReference>
<feature type="domain" description="Mur ligase central" evidence="12">
    <location>
        <begin position="152"/>
        <end position="340"/>
    </location>
</feature>
<keyword evidence="8 9" id="KW-0131">Cell cycle</keyword>
<sequence length="506" mass="54864">MVAAAVTEGNVNEANIYAKLVAERVAGLTSWHDDWRGLRVAVLGLGVTGFSVADTLVELGARVRVIYGAPDADRERLLDVIGSERACLEGDDAQLEDLVRFDPELVVVSPGYRPDHPLTEWATERGITVWGDIELGWRLRDKTSRIADWICITGTNGKTTTTQLTAHMLQAGGLRVTPAGNIGSPILDALRDPQGYDVIVVELSSFQLERIGEISPFASVCLNFADDHLDWHGSAEAYWAAKARVYDNTQVACVYNRADAETERMVEEADVVEGARAISFGLDTPPPSGFGIVEGLLVDRGFHAERRSEAYEILSAEELQERGIGQPHMVQNILAAAALARSRGVEPGEIAQAVLAFTPDQHRAQQLAEIRGVHWIDDSKATNAHAADASLRAMNDVVWILGGLLKGVDIDELVAKHAKRLRGAVVIGVDRAPVLAALRRHLGERPVVEIAEEDSERVMPAAVSAAAEIAQPGDTVLLSPAAASMDQFESYSDRGRRFQAAVRELE</sequence>
<gene>
    <name evidence="9" type="primary">murD</name>
    <name evidence="13" type="ORF">JD292_05415</name>
</gene>
<evidence type="ECO:0000256" key="3">
    <source>
        <dbReference type="ARBA" id="ARBA00022490"/>
    </source>
</evidence>
<keyword evidence="9 10" id="KW-0573">Peptidoglycan synthesis</keyword>
<dbReference type="Proteomes" id="UP000618733">
    <property type="component" value="Unassembled WGS sequence"/>
</dbReference>
<keyword evidence="9 10" id="KW-0961">Cell wall biogenesis/degradation</keyword>
<comment type="pathway">
    <text evidence="2 9 10">Cell wall biogenesis; peptidoglycan biosynthesis.</text>
</comment>
<keyword evidence="7 9" id="KW-0067">ATP-binding</keyword>
<evidence type="ECO:0000256" key="6">
    <source>
        <dbReference type="ARBA" id="ARBA00022741"/>
    </source>
</evidence>
<evidence type="ECO:0000313" key="14">
    <source>
        <dbReference type="Proteomes" id="UP000618733"/>
    </source>
</evidence>
<evidence type="ECO:0000256" key="10">
    <source>
        <dbReference type="RuleBase" id="RU003664"/>
    </source>
</evidence>
<dbReference type="SUPFAM" id="SSF53244">
    <property type="entry name" value="MurD-like peptide ligases, peptide-binding domain"/>
    <property type="match status" value="1"/>
</dbReference>
<dbReference type="SUPFAM" id="SSF53623">
    <property type="entry name" value="MurD-like peptide ligases, catalytic domain"/>
    <property type="match status" value="1"/>
</dbReference>
<comment type="similarity">
    <text evidence="9">Belongs to the MurCDEF family.</text>
</comment>
<dbReference type="EC" id="6.3.2.9" evidence="9 10"/>
<dbReference type="InterPro" id="IPR013221">
    <property type="entry name" value="Mur_ligase_cen"/>
</dbReference>
<dbReference type="Pfam" id="PF02875">
    <property type="entry name" value="Mur_ligase_C"/>
    <property type="match status" value="1"/>
</dbReference>
<dbReference type="Gene3D" id="3.90.190.20">
    <property type="entry name" value="Mur ligase, C-terminal domain"/>
    <property type="match status" value="1"/>
</dbReference>
<name>A0A934QCW9_9MICO</name>
<accession>A0A934QCW9</accession>
<dbReference type="Gene3D" id="3.40.1190.10">
    <property type="entry name" value="Mur-like, catalytic domain"/>
    <property type="match status" value="1"/>
</dbReference>
<evidence type="ECO:0000256" key="4">
    <source>
        <dbReference type="ARBA" id="ARBA00022598"/>
    </source>
</evidence>
<protein>
    <recommendedName>
        <fullName evidence="9 10">UDP-N-acetylmuramoylalanine--D-glutamate ligase</fullName>
        <ecNumber evidence="9 10">6.3.2.9</ecNumber>
    </recommendedName>
    <alternativeName>
        <fullName evidence="9">D-glutamic acid-adding enzyme</fullName>
    </alternativeName>
    <alternativeName>
        <fullName evidence="9">UDP-N-acetylmuramoyl-L-alanyl-D-glutamate synthetase</fullName>
    </alternativeName>
</protein>
<dbReference type="PANTHER" id="PTHR43692">
    <property type="entry name" value="UDP-N-ACETYLMURAMOYLALANINE--D-GLUTAMATE LIGASE"/>
    <property type="match status" value="1"/>
</dbReference>